<dbReference type="Proteomes" id="UP000298663">
    <property type="component" value="Unassembled WGS sequence"/>
</dbReference>
<dbReference type="AlphaFoldDB" id="A0A4U5PDP7"/>
<keyword evidence="3" id="KW-1185">Reference proteome</keyword>
<dbReference type="STRING" id="34508.A0A4U5PDP7"/>
<dbReference type="PANTHER" id="PTHR34401">
    <property type="entry name" value="PROTEIN CBG12388-RELATED"/>
    <property type="match status" value="1"/>
</dbReference>
<protein>
    <recommendedName>
        <fullName evidence="4">Chondroitin proteoglycan 4 domain-containing protein</fullName>
    </recommendedName>
</protein>
<evidence type="ECO:0000256" key="1">
    <source>
        <dbReference type="SAM" id="SignalP"/>
    </source>
</evidence>
<evidence type="ECO:0000313" key="2">
    <source>
        <dbReference type="EMBL" id="TKR94562.1"/>
    </source>
</evidence>
<name>A0A4U5PDP7_STECR</name>
<organism evidence="2 3">
    <name type="scientific">Steinernema carpocapsae</name>
    <name type="common">Entomopathogenic nematode</name>
    <dbReference type="NCBI Taxonomy" id="34508"/>
    <lineage>
        <taxon>Eukaryota</taxon>
        <taxon>Metazoa</taxon>
        <taxon>Ecdysozoa</taxon>
        <taxon>Nematoda</taxon>
        <taxon>Chromadorea</taxon>
        <taxon>Rhabditida</taxon>
        <taxon>Tylenchina</taxon>
        <taxon>Panagrolaimomorpha</taxon>
        <taxon>Strongyloidoidea</taxon>
        <taxon>Steinernematidae</taxon>
        <taxon>Steinernema</taxon>
    </lineage>
</organism>
<accession>A0A4U5PDP7</accession>
<dbReference type="OrthoDB" id="5833681at2759"/>
<gene>
    <name evidence="2" type="ORF">L596_008829</name>
</gene>
<reference evidence="2 3" key="2">
    <citation type="journal article" date="2019" name="G3 (Bethesda)">
        <title>Hybrid Assembly of the Genome of the Entomopathogenic Nematode Steinernema carpocapsae Identifies the X-Chromosome.</title>
        <authorList>
            <person name="Serra L."/>
            <person name="Macchietto M."/>
            <person name="Macias-Munoz A."/>
            <person name="McGill C.J."/>
            <person name="Rodriguez I.M."/>
            <person name="Rodriguez B."/>
            <person name="Murad R."/>
            <person name="Mortazavi A."/>
        </authorList>
    </citation>
    <scope>NUCLEOTIDE SEQUENCE [LARGE SCALE GENOMIC DNA]</scope>
    <source>
        <strain evidence="2 3">ALL</strain>
    </source>
</reference>
<keyword evidence="1" id="KW-0732">Signal</keyword>
<feature type="chain" id="PRO_5020624236" description="Chondroitin proteoglycan 4 domain-containing protein" evidence="1">
    <location>
        <begin position="21"/>
        <end position="211"/>
    </location>
</feature>
<sequence length="211" mass="22276">MLRLVAPILLLLALSHFGLSQMIPQCTCPAVQPCKNQYANTLIPCVDSCKAHATNLGANYGVLRQCLISRQGQIESTMKCTEASLANTCAAKPGGSVPKRFPETLKIAALTEINRMLQASGVKNQLKGLLASGKRFYDCVKGCMDKKTNNCLKTLGCGLALPSDTVLVQTAKRCAIQSGFNSAGVQAICNCAAGAGIKQLQSGVCNKLIIT</sequence>
<evidence type="ECO:0000313" key="3">
    <source>
        <dbReference type="Proteomes" id="UP000298663"/>
    </source>
</evidence>
<dbReference type="PANTHER" id="PTHR34401:SF3">
    <property type="entry name" value="DB DOMAIN-CONTAINING PROTEIN"/>
    <property type="match status" value="1"/>
</dbReference>
<feature type="signal peptide" evidence="1">
    <location>
        <begin position="1"/>
        <end position="20"/>
    </location>
</feature>
<dbReference type="EMBL" id="AZBU02000002">
    <property type="protein sequence ID" value="TKR94562.1"/>
    <property type="molecule type" value="Genomic_DNA"/>
</dbReference>
<proteinExistence type="predicted"/>
<reference evidence="2 3" key="1">
    <citation type="journal article" date="2015" name="Genome Biol.">
        <title>Comparative genomics of Steinernema reveals deeply conserved gene regulatory networks.</title>
        <authorList>
            <person name="Dillman A.R."/>
            <person name="Macchietto M."/>
            <person name="Porter C.F."/>
            <person name="Rogers A."/>
            <person name="Williams B."/>
            <person name="Antoshechkin I."/>
            <person name="Lee M.M."/>
            <person name="Goodwin Z."/>
            <person name="Lu X."/>
            <person name="Lewis E.E."/>
            <person name="Goodrich-Blair H."/>
            <person name="Stock S.P."/>
            <person name="Adams B.J."/>
            <person name="Sternberg P.W."/>
            <person name="Mortazavi A."/>
        </authorList>
    </citation>
    <scope>NUCLEOTIDE SEQUENCE [LARGE SCALE GENOMIC DNA]</scope>
    <source>
        <strain evidence="2 3">ALL</strain>
    </source>
</reference>
<evidence type="ECO:0008006" key="4">
    <source>
        <dbReference type="Google" id="ProtNLM"/>
    </source>
</evidence>
<comment type="caution">
    <text evidence="2">The sequence shown here is derived from an EMBL/GenBank/DDBJ whole genome shotgun (WGS) entry which is preliminary data.</text>
</comment>